<dbReference type="EMBL" id="JAHRHJ020000004">
    <property type="protein sequence ID" value="KAH9319670.1"/>
    <property type="molecule type" value="Genomic_DNA"/>
</dbReference>
<comment type="caution">
    <text evidence="2">The sequence shown here is derived from an EMBL/GenBank/DDBJ whole genome shotgun (WGS) entry which is preliminary data.</text>
</comment>
<organism evidence="2 3">
    <name type="scientific">Taxus chinensis</name>
    <name type="common">Chinese yew</name>
    <name type="synonym">Taxus wallichiana var. chinensis</name>
    <dbReference type="NCBI Taxonomy" id="29808"/>
    <lineage>
        <taxon>Eukaryota</taxon>
        <taxon>Viridiplantae</taxon>
        <taxon>Streptophyta</taxon>
        <taxon>Embryophyta</taxon>
        <taxon>Tracheophyta</taxon>
        <taxon>Spermatophyta</taxon>
        <taxon>Pinopsida</taxon>
        <taxon>Pinidae</taxon>
        <taxon>Conifers II</taxon>
        <taxon>Cupressales</taxon>
        <taxon>Taxaceae</taxon>
        <taxon>Taxus</taxon>
    </lineage>
</organism>
<feature type="non-terminal residue" evidence="2">
    <location>
        <position position="1"/>
    </location>
</feature>
<feature type="compositionally biased region" description="Basic and acidic residues" evidence="1">
    <location>
        <begin position="64"/>
        <end position="80"/>
    </location>
</feature>
<proteinExistence type="predicted"/>
<reference evidence="2 3" key="1">
    <citation type="journal article" date="2021" name="Nat. Plants">
        <title>The Taxus genome provides insights into paclitaxel biosynthesis.</title>
        <authorList>
            <person name="Xiong X."/>
            <person name="Gou J."/>
            <person name="Liao Q."/>
            <person name="Li Y."/>
            <person name="Zhou Q."/>
            <person name="Bi G."/>
            <person name="Li C."/>
            <person name="Du R."/>
            <person name="Wang X."/>
            <person name="Sun T."/>
            <person name="Guo L."/>
            <person name="Liang H."/>
            <person name="Lu P."/>
            <person name="Wu Y."/>
            <person name="Zhang Z."/>
            <person name="Ro D.K."/>
            <person name="Shang Y."/>
            <person name="Huang S."/>
            <person name="Yan J."/>
        </authorList>
    </citation>
    <scope>NUCLEOTIDE SEQUENCE [LARGE SCALE GENOMIC DNA]</scope>
    <source>
        <strain evidence="2">Ta-2019</strain>
    </source>
</reference>
<sequence length="100" mass="10508">LRKELAFRLYLERLAGSSGWISRTPRVLACGVSCIARCDDTGPSESAFPDCVSVRSGERGGGGVEKRSSVTHSNNRDRGYPRFGGGCSAPRGTAGPAFAS</sequence>
<evidence type="ECO:0000313" key="3">
    <source>
        <dbReference type="Proteomes" id="UP000824469"/>
    </source>
</evidence>
<name>A0AA38LF63_TAXCH</name>
<protein>
    <submittedName>
        <fullName evidence="2">Uncharacterized protein</fullName>
    </submittedName>
</protein>
<evidence type="ECO:0000313" key="2">
    <source>
        <dbReference type="EMBL" id="KAH9319670.1"/>
    </source>
</evidence>
<accession>A0AA38LF63</accession>
<gene>
    <name evidence="2" type="ORF">KI387_021439</name>
</gene>
<feature type="region of interest" description="Disordered" evidence="1">
    <location>
        <begin position="57"/>
        <end position="100"/>
    </location>
</feature>
<feature type="non-terminal residue" evidence="2">
    <location>
        <position position="100"/>
    </location>
</feature>
<dbReference type="AlphaFoldDB" id="A0AA38LF63"/>
<keyword evidence="3" id="KW-1185">Reference proteome</keyword>
<evidence type="ECO:0000256" key="1">
    <source>
        <dbReference type="SAM" id="MobiDB-lite"/>
    </source>
</evidence>
<dbReference type="Proteomes" id="UP000824469">
    <property type="component" value="Unassembled WGS sequence"/>
</dbReference>